<keyword evidence="2" id="KW-1185">Reference proteome</keyword>
<proteinExistence type="predicted"/>
<name>A0A9P6BWP7_9AGAR</name>
<accession>A0A9P6BWP7</accession>
<gene>
    <name evidence="1" type="ORF">P691DRAFT_801356</name>
</gene>
<dbReference type="Proteomes" id="UP000807342">
    <property type="component" value="Unassembled WGS sequence"/>
</dbReference>
<protein>
    <submittedName>
        <fullName evidence="1">Uncharacterized protein</fullName>
    </submittedName>
</protein>
<organism evidence="1 2">
    <name type="scientific">Macrolepiota fuliginosa MF-IS2</name>
    <dbReference type="NCBI Taxonomy" id="1400762"/>
    <lineage>
        <taxon>Eukaryota</taxon>
        <taxon>Fungi</taxon>
        <taxon>Dikarya</taxon>
        <taxon>Basidiomycota</taxon>
        <taxon>Agaricomycotina</taxon>
        <taxon>Agaricomycetes</taxon>
        <taxon>Agaricomycetidae</taxon>
        <taxon>Agaricales</taxon>
        <taxon>Agaricineae</taxon>
        <taxon>Agaricaceae</taxon>
        <taxon>Macrolepiota</taxon>
    </lineage>
</organism>
<evidence type="ECO:0000313" key="2">
    <source>
        <dbReference type="Proteomes" id="UP000807342"/>
    </source>
</evidence>
<reference evidence="1" key="1">
    <citation type="submission" date="2020-11" db="EMBL/GenBank/DDBJ databases">
        <authorList>
            <consortium name="DOE Joint Genome Institute"/>
            <person name="Ahrendt S."/>
            <person name="Riley R."/>
            <person name="Andreopoulos W."/>
            <person name="Labutti K."/>
            <person name="Pangilinan J."/>
            <person name="Ruiz-Duenas F.J."/>
            <person name="Barrasa J.M."/>
            <person name="Sanchez-Garcia M."/>
            <person name="Camarero S."/>
            <person name="Miyauchi S."/>
            <person name="Serrano A."/>
            <person name="Linde D."/>
            <person name="Babiker R."/>
            <person name="Drula E."/>
            <person name="Ayuso-Fernandez I."/>
            <person name="Pacheco R."/>
            <person name="Padilla G."/>
            <person name="Ferreira P."/>
            <person name="Barriuso J."/>
            <person name="Kellner H."/>
            <person name="Castanera R."/>
            <person name="Alfaro M."/>
            <person name="Ramirez L."/>
            <person name="Pisabarro A.G."/>
            <person name="Kuo A."/>
            <person name="Tritt A."/>
            <person name="Lipzen A."/>
            <person name="He G."/>
            <person name="Yan M."/>
            <person name="Ng V."/>
            <person name="Cullen D."/>
            <person name="Martin F."/>
            <person name="Rosso M.-N."/>
            <person name="Henrissat B."/>
            <person name="Hibbett D."/>
            <person name="Martinez A.T."/>
            <person name="Grigoriev I.V."/>
        </authorList>
    </citation>
    <scope>NUCLEOTIDE SEQUENCE</scope>
    <source>
        <strain evidence="1">MF-IS2</strain>
    </source>
</reference>
<dbReference type="EMBL" id="MU152286">
    <property type="protein sequence ID" value="KAF9440753.1"/>
    <property type="molecule type" value="Genomic_DNA"/>
</dbReference>
<dbReference type="AlphaFoldDB" id="A0A9P6BWP7"/>
<comment type="caution">
    <text evidence="1">The sequence shown here is derived from an EMBL/GenBank/DDBJ whole genome shotgun (WGS) entry which is preliminary data.</text>
</comment>
<evidence type="ECO:0000313" key="1">
    <source>
        <dbReference type="EMBL" id="KAF9440753.1"/>
    </source>
</evidence>
<sequence>MAQTKTRYRGAVVWDGTTDWEGIVTEFRSPEFEAAGLHECQSGRGYRPNLHAVHLIYLPRGQVLGKREMSGLKTSASKRGQS</sequence>